<evidence type="ECO:0000256" key="5">
    <source>
        <dbReference type="ARBA" id="ARBA00022500"/>
    </source>
</evidence>
<keyword evidence="5 10" id="KW-0145">Chemotaxis</keyword>
<dbReference type="GO" id="GO:0009425">
    <property type="term" value="C:bacterial-type flagellum basal body"/>
    <property type="evidence" value="ECO:0007669"/>
    <property type="project" value="InterPro"/>
</dbReference>
<reference evidence="11" key="3">
    <citation type="journal article" date="2021" name="Microbiology">
        <title>Metagenomic Analysis of the Microbial Community in the Underground Coal Fire Area (Kemerovo Region, Russia) Revealed Predominance of Thermophilic Members of the Phyla Deinococcus-thermus, Aquificae, and Firmicutes.</title>
        <authorList>
            <person name="Kadnikov V."/>
            <person name="Mardanov A.V."/>
            <person name="Beletsky A.V."/>
            <person name="Karnachuk O.V."/>
            <person name="Ravin N.V."/>
        </authorList>
    </citation>
    <scope>NUCLEOTIDE SEQUENCE</scope>
    <source>
        <strain evidence="11">RBS10-49</strain>
    </source>
</reference>
<dbReference type="EMBL" id="JXBB01000012">
    <property type="protein sequence ID" value="OAR04708.1"/>
    <property type="molecule type" value="Genomic_DNA"/>
</dbReference>
<evidence type="ECO:0000256" key="6">
    <source>
        <dbReference type="ARBA" id="ARBA00022692"/>
    </source>
</evidence>
<dbReference type="Pfam" id="PF03748">
    <property type="entry name" value="FliL"/>
    <property type="match status" value="1"/>
</dbReference>
<keyword evidence="13" id="KW-0966">Cell projection</keyword>
<protein>
    <recommendedName>
        <fullName evidence="10">Flagellar protein FliL</fullName>
    </recommendedName>
</protein>
<dbReference type="Proteomes" id="UP000244180">
    <property type="component" value="Unassembled WGS sequence"/>
</dbReference>
<dbReference type="GO" id="GO:0006935">
    <property type="term" value="P:chemotaxis"/>
    <property type="evidence" value="ECO:0007669"/>
    <property type="project" value="UniProtKB-KW"/>
</dbReference>
<evidence type="ECO:0000313" key="12">
    <source>
        <dbReference type="EMBL" id="OAR04708.1"/>
    </source>
</evidence>
<dbReference type="Proteomes" id="UP000243024">
    <property type="component" value="Unassembled WGS sequence"/>
</dbReference>
<dbReference type="Proteomes" id="UP000748108">
    <property type="component" value="Unassembled WGS sequence"/>
</dbReference>
<comment type="similarity">
    <text evidence="3 10">Belongs to the FliL family.</text>
</comment>
<keyword evidence="7 10" id="KW-0283">Flagellar rotation</keyword>
<organism evidence="13 15">
    <name type="scientific">Hydrogenibacillus schlegelii</name>
    <name type="common">Bacillus schlegelii</name>
    <dbReference type="NCBI Taxonomy" id="1484"/>
    <lineage>
        <taxon>Bacteria</taxon>
        <taxon>Bacillati</taxon>
        <taxon>Bacillota</taxon>
        <taxon>Bacilli</taxon>
        <taxon>Bacillales</taxon>
        <taxon>Bacillales Family X. Incertae Sedis</taxon>
        <taxon>Hydrogenibacillus</taxon>
    </lineage>
</organism>
<evidence type="ECO:0000256" key="8">
    <source>
        <dbReference type="ARBA" id="ARBA00022989"/>
    </source>
</evidence>
<dbReference type="EMBL" id="JAHHQF010000039">
    <property type="protein sequence ID" value="MBT9281448.1"/>
    <property type="molecule type" value="Genomic_DNA"/>
</dbReference>
<accession>A0A132NDU1</accession>
<evidence type="ECO:0000256" key="3">
    <source>
        <dbReference type="ARBA" id="ARBA00008281"/>
    </source>
</evidence>
<dbReference type="EMBL" id="PEBV01000001">
    <property type="protein sequence ID" value="PTQ54952.1"/>
    <property type="molecule type" value="Genomic_DNA"/>
</dbReference>
<dbReference type="RefSeq" id="WP_066200051.1">
    <property type="nucleotide sequence ID" value="NZ_CBCSAS010000004.1"/>
</dbReference>
<dbReference type="AlphaFoldDB" id="A0A132NDU1"/>
<proteinExistence type="inferred from homology"/>
<evidence type="ECO:0000256" key="10">
    <source>
        <dbReference type="RuleBase" id="RU364125"/>
    </source>
</evidence>
<name>A0A132NDU1_HYDSH</name>
<keyword evidence="14" id="KW-1185">Reference proteome</keyword>
<keyword evidence="8" id="KW-1133">Transmembrane helix</keyword>
<dbReference type="GO" id="GO:0071973">
    <property type="term" value="P:bacterial-type flagellum-dependent cell motility"/>
    <property type="evidence" value="ECO:0007669"/>
    <property type="project" value="InterPro"/>
</dbReference>
<evidence type="ECO:0000256" key="7">
    <source>
        <dbReference type="ARBA" id="ARBA00022779"/>
    </source>
</evidence>
<comment type="caution">
    <text evidence="13">The sequence shown here is derived from an EMBL/GenBank/DDBJ whole genome shotgun (WGS) entry which is preliminary data.</text>
</comment>
<evidence type="ECO:0000313" key="13">
    <source>
        <dbReference type="EMBL" id="PTQ54952.1"/>
    </source>
</evidence>
<evidence type="ECO:0000256" key="4">
    <source>
        <dbReference type="ARBA" id="ARBA00022475"/>
    </source>
</evidence>
<dbReference type="STRING" id="1484.SA87_09305"/>
<evidence type="ECO:0000313" key="11">
    <source>
        <dbReference type="EMBL" id="MBT9281448.1"/>
    </source>
</evidence>
<evidence type="ECO:0000256" key="2">
    <source>
        <dbReference type="ARBA" id="ARBA00004162"/>
    </source>
</evidence>
<comment type="subcellular location">
    <subcellularLocation>
        <location evidence="2">Cell membrane</location>
        <topology evidence="2">Single-pass membrane protein</topology>
    </subcellularLocation>
</comment>
<reference evidence="13 15" key="2">
    <citation type="submission" date="2017-08" db="EMBL/GenBank/DDBJ databases">
        <title>Burning lignite coal seam in the remote Altai Mountains harbors a hydrogen-driven thermophilic microbial community.</title>
        <authorList>
            <person name="Kadnikov V.V."/>
            <person name="Mardanov A.V."/>
            <person name="Ivasenko D."/>
            <person name="Beletsky A.V."/>
            <person name="Karnachuk O.V."/>
            <person name="Ravin N.V."/>
        </authorList>
    </citation>
    <scope>NUCLEOTIDE SEQUENCE [LARGE SCALE GENOMIC DNA]</scope>
    <source>
        <strain evidence="13">AL33</strain>
    </source>
</reference>
<keyword evidence="6" id="KW-0812">Transmembrane</keyword>
<reference evidence="12 14" key="1">
    <citation type="submission" date="2015-09" db="EMBL/GenBank/DDBJ databases">
        <title>Draft genome sequence of Hydrogenibacillus schlegelii DSM 2000.</title>
        <authorList>
            <person name="Hemp J."/>
        </authorList>
    </citation>
    <scope>NUCLEOTIDE SEQUENCE [LARGE SCALE GENOMIC DNA]</scope>
    <source>
        <strain evidence="12 14">MA 48</strain>
    </source>
</reference>
<evidence type="ECO:0000313" key="14">
    <source>
        <dbReference type="Proteomes" id="UP000243024"/>
    </source>
</evidence>
<dbReference type="GO" id="GO:0005886">
    <property type="term" value="C:plasma membrane"/>
    <property type="evidence" value="ECO:0007669"/>
    <property type="project" value="UniProtKB-SubCell"/>
</dbReference>
<evidence type="ECO:0000256" key="9">
    <source>
        <dbReference type="ARBA" id="ARBA00023136"/>
    </source>
</evidence>
<comment type="function">
    <text evidence="1 10">Controls the rotational direction of flagella during chemotaxis.</text>
</comment>
<keyword evidence="9 10" id="KW-0472">Membrane</keyword>
<keyword evidence="13" id="KW-0969">Cilium</keyword>
<evidence type="ECO:0000256" key="1">
    <source>
        <dbReference type="ARBA" id="ARBA00002254"/>
    </source>
</evidence>
<evidence type="ECO:0000313" key="15">
    <source>
        <dbReference type="Proteomes" id="UP000244180"/>
    </source>
</evidence>
<keyword evidence="13" id="KW-0282">Flagellum</keyword>
<dbReference type="InterPro" id="IPR005503">
    <property type="entry name" value="FliL"/>
</dbReference>
<gene>
    <name evidence="13" type="ORF">HSCHL_1895</name>
    <name evidence="11" type="ORF">KM312_02110</name>
    <name evidence="12" type="ORF">SA87_09305</name>
</gene>
<keyword evidence="4 10" id="KW-1003">Cell membrane</keyword>
<sequence length="148" mass="16196">MRQRLIGLSVVLIVAIGTLAVVTALLWRYVIAPPVSQAPARAEEGGDLLRYAKYSVETGDLTTDLKDKHYILLNLTIMTDSKKAADALATAMFIVKREVIGVLSEMTSEELLTEQGVAKMEAAVAERLRPYLPEGKILKVATTKKVIQ</sequence>